<dbReference type="EMBL" id="JAIWYP010000009">
    <property type="protein sequence ID" value="KAH3769853.1"/>
    <property type="molecule type" value="Genomic_DNA"/>
</dbReference>
<evidence type="ECO:0000256" key="4">
    <source>
        <dbReference type="ARBA" id="ARBA00023136"/>
    </source>
</evidence>
<dbReference type="GO" id="GO:0072345">
    <property type="term" value="F:NAADP-sensitive calcium-release channel activity"/>
    <property type="evidence" value="ECO:0007669"/>
    <property type="project" value="TreeGrafter"/>
</dbReference>
<dbReference type="GO" id="GO:0005765">
    <property type="term" value="C:lysosomal membrane"/>
    <property type="evidence" value="ECO:0007669"/>
    <property type="project" value="TreeGrafter"/>
</dbReference>
<feature type="domain" description="Polycystin cation channel PKD1/PKD2" evidence="6">
    <location>
        <begin position="62"/>
        <end position="195"/>
    </location>
</feature>
<protein>
    <recommendedName>
        <fullName evidence="6">Polycystin cation channel PKD1/PKD2 domain-containing protein</fullName>
    </recommendedName>
</protein>
<comment type="caution">
    <text evidence="7">The sequence shown here is derived from an EMBL/GenBank/DDBJ whole genome shotgun (WGS) entry which is preliminary data.</text>
</comment>
<reference evidence="7" key="2">
    <citation type="submission" date="2020-11" db="EMBL/GenBank/DDBJ databases">
        <authorList>
            <person name="McCartney M.A."/>
            <person name="Auch B."/>
            <person name="Kono T."/>
            <person name="Mallez S."/>
            <person name="Becker A."/>
            <person name="Gohl D.M."/>
            <person name="Silverstein K.A.T."/>
            <person name="Koren S."/>
            <person name="Bechman K.B."/>
            <person name="Herman A."/>
            <person name="Abrahante J.E."/>
            <person name="Garbe J."/>
        </authorList>
    </citation>
    <scope>NUCLEOTIDE SEQUENCE</scope>
    <source>
        <strain evidence="7">Duluth1</strain>
        <tissue evidence="7">Whole animal</tissue>
    </source>
</reference>
<dbReference type="InterPro" id="IPR013122">
    <property type="entry name" value="PKD1_2_channel"/>
</dbReference>
<dbReference type="PANTHER" id="PTHR12127:SF7">
    <property type="entry name" value="SD02261P"/>
    <property type="match status" value="1"/>
</dbReference>
<feature type="transmembrane region" description="Helical" evidence="5">
    <location>
        <begin position="161"/>
        <end position="186"/>
    </location>
</feature>
<dbReference type="Proteomes" id="UP000828390">
    <property type="component" value="Unassembled WGS sequence"/>
</dbReference>
<dbReference type="GO" id="GO:0005886">
    <property type="term" value="C:plasma membrane"/>
    <property type="evidence" value="ECO:0007669"/>
    <property type="project" value="TreeGrafter"/>
</dbReference>
<dbReference type="PANTHER" id="PTHR12127">
    <property type="entry name" value="MUCOLIPIN"/>
    <property type="match status" value="1"/>
</dbReference>
<accession>A0A9D4DYM6</accession>
<evidence type="ECO:0000256" key="3">
    <source>
        <dbReference type="ARBA" id="ARBA00022989"/>
    </source>
</evidence>
<dbReference type="InterPro" id="IPR039031">
    <property type="entry name" value="Mucolipin"/>
</dbReference>
<keyword evidence="4 5" id="KW-0472">Membrane</keyword>
<name>A0A9D4DYM6_DREPO</name>
<feature type="transmembrane region" description="Helical" evidence="5">
    <location>
        <begin position="51"/>
        <end position="76"/>
    </location>
</feature>
<feature type="transmembrane region" description="Helical" evidence="5">
    <location>
        <begin position="20"/>
        <end position="39"/>
    </location>
</feature>
<reference evidence="7" key="1">
    <citation type="journal article" date="2019" name="bioRxiv">
        <title>The Genome of the Zebra Mussel, Dreissena polymorpha: A Resource for Invasive Species Research.</title>
        <authorList>
            <person name="McCartney M.A."/>
            <person name="Auch B."/>
            <person name="Kono T."/>
            <person name="Mallez S."/>
            <person name="Zhang Y."/>
            <person name="Obille A."/>
            <person name="Becker A."/>
            <person name="Abrahante J.E."/>
            <person name="Garbe J."/>
            <person name="Badalamenti J.P."/>
            <person name="Herman A."/>
            <person name="Mangelson H."/>
            <person name="Liachko I."/>
            <person name="Sullivan S."/>
            <person name="Sone E.D."/>
            <person name="Koren S."/>
            <person name="Silverstein K.A.T."/>
            <person name="Beckman K.B."/>
            <person name="Gohl D.M."/>
        </authorList>
    </citation>
    <scope>NUCLEOTIDE SEQUENCE</scope>
    <source>
        <strain evidence="7">Duluth1</strain>
        <tissue evidence="7">Whole animal</tissue>
    </source>
</reference>
<evidence type="ECO:0000256" key="2">
    <source>
        <dbReference type="ARBA" id="ARBA00022692"/>
    </source>
</evidence>
<dbReference type="Pfam" id="PF08016">
    <property type="entry name" value="PKD_channel"/>
    <property type="match status" value="1"/>
</dbReference>
<evidence type="ECO:0000256" key="5">
    <source>
        <dbReference type="SAM" id="Phobius"/>
    </source>
</evidence>
<keyword evidence="8" id="KW-1185">Reference proteome</keyword>
<proteinExistence type="predicted"/>
<evidence type="ECO:0000259" key="6">
    <source>
        <dbReference type="Pfam" id="PF08016"/>
    </source>
</evidence>
<organism evidence="7 8">
    <name type="scientific">Dreissena polymorpha</name>
    <name type="common">Zebra mussel</name>
    <name type="synonym">Mytilus polymorpha</name>
    <dbReference type="NCBI Taxonomy" id="45954"/>
    <lineage>
        <taxon>Eukaryota</taxon>
        <taxon>Metazoa</taxon>
        <taxon>Spiralia</taxon>
        <taxon>Lophotrochozoa</taxon>
        <taxon>Mollusca</taxon>
        <taxon>Bivalvia</taxon>
        <taxon>Autobranchia</taxon>
        <taxon>Heteroconchia</taxon>
        <taxon>Euheterodonta</taxon>
        <taxon>Imparidentia</taxon>
        <taxon>Neoheterodontei</taxon>
        <taxon>Myida</taxon>
        <taxon>Dreissenoidea</taxon>
        <taxon>Dreissenidae</taxon>
        <taxon>Dreissena</taxon>
    </lineage>
</organism>
<sequence>MRCHYHTENVTNFGSYILRWWSLVSLIGDIFIFIGEILLHNENKKRSGQKLRSFDAIAFFYGIGCLLCWIGFMRYLKIHRKFSLLFHTIYHAKSNILAFVLCTGILFTAYWACAFVILGVYHPKFETQGRAAASLSALLYADDIFGTVTSVHYEHAGNEDWLIASIIIVIYSFVFLFTLLGLNLIISLINTSYTTLNETEYKGDCTTLSKGTVSMFYFLNGEETQKGHEGIGIGTWLFGKRFYYRLTWRILEYLKT</sequence>
<evidence type="ECO:0000256" key="1">
    <source>
        <dbReference type="ARBA" id="ARBA00004141"/>
    </source>
</evidence>
<dbReference type="AlphaFoldDB" id="A0A9D4DYM6"/>
<evidence type="ECO:0000313" key="7">
    <source>
        <dbReference type="EMBL" id="KAH3769853.1"/>
    </source>
</evidence>
<evidence type="ECO:0000313" key="8">
    <source>
        <dbReference type="Proteomes" id="UP000828390"/>
    </source>
</evidence>
<keyword evidence="2 5" id="KW-0812">Transmembrane</keyword>
<feature type="transmembrane region" description="Helical" evidence="5">
    <location>
        <begin position="96"/>
        <end position="120"/>
    </location>
</feature>
<keyword evidence="3 5" id="KW-1133">Transmembrane helix</keyword>
<gene>
    <name evidence="7" type="ORF">DPMN_171134</name>
</gene>
<comment type="subcellular location">
    <subcellularLocation>
        <location evidence="1">Membrane</location>
        <topology evidence="1">Multi-pass membrane protein</topology>
    </subcellularLocation>
</comment>